<organism evidence="1 2">
    <name type="scientific">Elysia marginata</name>
    <dbReference type="NCBI Taxonomy" id="1093978"/>
    <lineage>
        <taxon>Eukaryota</taxon>
        <taxon>Metazoa</taxon>
        <taxon>Spiralia</taxon>
        <taxon>Lophotrochozoa</taxon>
        <taxon>Mollusca</taxon>
        <taxon>Gastropoda</taxon>
        <taxon>Heterobranchia</taxon>
        <taxon>Euthyneura</taxon>
        <taxon>Panpulmonata</taxon>
        <taxon>Sacoglossa</taxon>
        <taxon>Placobranchoidea</taxon>
        <taxon>Plakobranchidae</taxon>
        <taxon>Elysia</taxon>
    </lineage>
</organism>
<dbReference type="Proteomes" id="UP000762676">
    <property type="component" value="Unassembled WGS sequence"/>
</dbReference>
<reference evidence="1 2" key="1">
    <citation type="journal article" date="2021" name="Elife">
        <title>Chloroplast acquisition without the gene transfer in kleptoplastic sea slugs, Plakobranchus ocellatus.</title>
        <authorList>
            <person name="Maeda T."/>
            <person name="Takahashi S."/>
            <person name="Yoshida T."/>
            <person name="Shimamura S."/>
            <person name="Takaki Y."/>
            <person name="Nagai Y."/>
            <person name="Toyoda A."/>
            <person name="Suzuki Y."/>
            <person name="Arimoto A."/>
            <person name="Ishii H."/>
            <person name="Satoh N."/>
            <person name="Nishiyama T."/>
            <person name="Hasebe M."/>
            <person name="Maruyama T."/>
            <person name="Minagawa J."/>
            <person name="Obokata J."/>
            <person name="Shigenobu S."/>
        </authorList>
    </citation>
    <scope>NUCLEOTIDE SEQUENCE [LARGE SCALE GENOMIC DNA]</scope>
</reference>
<evidence type="ECO:0000313" key="1">
    <source>
        <dbReference type="EMBL" id="GFR97440.1"/>
    </source>
</evidence>
<proteinExistence type="predicted"/>
<accession>A0AAV4HLC3</accession>
<evidence type="ECO:0000313" key="2">
    <source>
        <dbReference type="Proteomes" id="UP000762676"/>
    </source>
</evidence>
<comment type="caution">
    <text evidence="1">The sequence shown here is derived from an EMBL/GenBank/DDBJ whole genome shotgun (WGS) entry which is preliminary data.</text>
</comment>
<protein>
    <submittedName>
        <fullName evidence="1">Uncharacterized protein</fullName>
    </submittedName>
</protein>
<keyword evidence="2" id="KW-1185">Reference proteome</keyword>
<name>A0AAV4HLC3_9GAST</name>
<dbReference type="AlphaFoldDB" id="A0AAV4HLC3"/>
<gene>
    <name evidence="1" type="ORF">ElyMa_002745000</name>
</gene>
<dbReference type="EMBL" id="BMAT01005639">
    <property type="protein sequence ID" value="GFR97440.1"/>
    <property type="molecule type" value="Genomic_DNA"/>
</dbReference>
<sequence>MRQESTQFYPCMNWRRKLERNQSYGNFSVSTTDCWLLVMYPRSGDTSPINATLWRYVDTEVDPRRLIQSRVFAASTGRFLRNQNASIEVSLLPQDVSSVVRTPVPRFRC</sequence>